<dbReference type="RefSeq" id="WP_230667813.1">
    <property type="nucleotide sequence ID" value="NZ_JAJNAY010000001.1"/>
</dbReference>
<evidence type="ECO:0000313" key="1">
    <source>
        <dbReference type="EMBL" id="MCD1116403.1"/>
    </source>
</evidence>
<dbReference type="NCBIfam" id="TIGR01643">
    <property type="entry name" value="YD_repeat_2x"/>
    <property type="match status" value="1"/>
</dbReference>
<evidence type="ECO:0008006" key="3">
    <source>
        <dbReference type="Google" id="ProtNLM"/>
    </source>
</evidence>
<proteinExistence type="predicted"/>
<evidence type="ECO:0000313" key="2">
    <source>
        <dbReference type="Proteomes" id="UP001108025"/>
    </source>
</evidence>
<accession>A0A9Q3UYS1</accession>
<dbReference type="Gene3D" id="2.180.10.10">
    <property type="entry name" value="RHS repeat-associated core"/>
    <property type="match status" value="1"/>
</dbReference>
<sequence>MRKHILTYSILFSINSVMVSCQSKTQNNETNTSVNLLKMKEQFPNQNTAFEKTNDKVTFYKPSGSRILTIDVKKHFYYVYSSEIYHEGFIKVNDMLYFFPGKIEKYQTFSTGETGTGNGTFKTQNVTNDLGLPLKETIEYPDENKVKTFDVSYGYNKFGQLLKVQQDNKTIVDKTYDNNGNLIESKTPDEHIKYNYNKEGNVVSEEVEKKGQKKIFNYQYNSSKQLLKKYTDDQNQVQKFTYDSEGKILSIIEYYGEIDKSDANKLINHFLIKTYSYTKNQPTEENHREFKIANASVLVNKKWEAINLEKQRKLAWDNINNSSEIPIAENDKKYVYLSNEINVSINYFSFSNRVKNGKASQEKEILRTESIKFSLDKQGRIIKKETVSKEDQKSNIEKYFY</sequence>
<name>A0A9Q3UYS1_9FLAO</name>
<dbReference type="AlphaFoldDB" id="A0A9Q3UYS1"/>
<dbReference type="Proteomes" id="UP001108025">
    <property type="component" value="Unassembled WGS sequence"/>
</dbReference>
<keyword evidence="2" id="KW-1185">Reference proteome</keyword>
<protein>
    <recommendedName>
        <fullName evidence="3">Sugar-binding protein</fullName>
    </recommendedName>
</protein>
<gene>
    <name evidence="1" type="ORF">LO744_05985</name>
</gene>
<organism evidence="1 2">
    <name type="scientific">Chryseobacterium turcicum</name>
    <dbReference type="NCBI Taxonomy" id="2898076"/>
    <lineage>
        <taxon>Bacteria</taxon>
        <taxon>Pseudomonadati</taxon>
        <taxon>Bacteroidota</taxon>
        <taxon>Flavobacteriia</taxon>
        <taxon>Flavobacteriales</taxon>
        <taxon>Weeksellaceae</taxon>
        <taxon>Chryseobacterium group</taxon>
        <taxon>Chryseobacterium</taxon>
    </lineage>
</organism>
<comment type="caution">
    <text evidence="1">The sequence shown here is derived from an EMBL/GenBank/DDBJ whole genome shotgun (WGS) entry which is preliminary data.</text>
</comment>
<reference evidence="1" key="1">
    <citation type="submission" date="2021-11" db="EMBL/GenBank/DDBJ databases">
        <title>Description of novel Chryseobacterium species.</title>
        <authorList>
            <person name="Saticioglu I.B."/>
            <person name="Ay H."/>
            <person name="Altun S."/>
            <person name="Duman M."/>
        </authorList>
    </citation>
    <scope>NUCLEOTIDE SEQUENCE</scope>
    <source>
        <strain evidence="1">C-17</strain>
    </source>
</reference>
<dbReference type="InterPro" id="IPR006530">
    <property type="entry name" value="YD"/>
</dbReference>
<dbReference type="PROSITE" id="PS51257">
    <property type="entry name" value="PROKAR_LIPOPROTEIN"/>
    <property type="match status" value="1"/>
</dbReference>
<dbReference type="EMBL" id="JAJNAY010000001">
    <property type="protein sequence ID" value="MCD1116403.1"/>
    <property type="molecule type" value="Genomic_DNA"/>
</dbReference>